<evidence type="ECO:0000313" key="2">
    <source>
        <dbReference type="EMBL" id="MCU4727472.1"/>
    </source>
</evidence>
<name>A0AAE3LFC6_9EURY</name>
<reference evidence="2" key="1">
    <citation type="submission" date="2023-02" db="EMBL/GenBank/DDBJ databases">
        <title>Enrichment on poylsaccharides allowed isolation of novel metabolic and taxonomic groups of Haloarchaea.</title>
        <authorList>
            <person name="Sorokin D.Y."/>
            <person name="Elcheninov A.G."/>
            <person name="Khizhniak T.V."/>
            <person name="Kolganova T.V."/>
            <person name="Kublanov I.V."/>
        </authorList>
    </citation>
    <scope>NUCLEOTIDE SEQUENCE</scope>
    <source>
        <strain evidence="1 3">HArc-curdl5-1</strain>
        <strain evidence="2">HArc-curdl7</strain>
    </source>
</reference>
<gene>
    <name evidence="2" type="ORF">OB914_10890</name>
    <name evidence="1" type="ORF">OB916_10595</name>
</gene>
<dbReference type="RefSeq" id="WP_315909265.1">
    <property type="nucleotide sequence ID" value="NZ_JAOPKC010000011.1"/>
</dbReference>
<comment type="caution">
    <text evidence="2">The sequence shown here is derived from an EMBL/GenBank/DDBJ whole genome shotgun (WGS) entry which is preliminary data.</text>
</comment>
<dbReference type="Proteomes" id="UP001208186">
    <property type="component" value="Unassembled WGS sequence"/>
</dbReference>
<dbReference type="AlphaFoldDB" id="A0AAE3LFC6"/>
<protein>
    <submittedName>
        <fullName evidence="2">Uncharacterized protein</fullName>
    </submittedName>
</protein>
<dbReference type="EMBL" id="JAOPKD010000010">
    <property type="protein sequence ID" value="MCU4727472.1"/>
    <property type="molecule type" value="Genomic_DNA"/>
</dbReference>
<dbReference type="EMBL" id="JAOPKC010000011">
    <property type="protein sequence ID" value="MCU4718509.1"/>
    <property type="molecule type" value="Genomic_DNA"/>
</dbReference>
<dbReference type="Proteomes" id="UP001209746">
    <property type="component" value="Unassembled WGS sequence"/>
</dbReference>
<organism evidence="2 4">
    <name type="scientific">Halapricum hydrolyticum</name>
    <dbReference type="NCBI Taxonomy" id="2979991"/>
    <lineage>
        <taxon>Archaea</taxon>
        <taxon>Methanobacteriati</taxon>
        <taxon>Methanobacteriota</taxon>
        <taxon>Stenosarchaea group</taxon>
        <taxon>Halobacteria</taxon>
        <taxon>Halobacteriales</taxon>
        <taxon>Haloarculaceae</taxon>
        <taxon>Halapricum</taxon>
    </lineage>
</organism>
<evidence type="ECO:0000313" key="3">
    <source>
        <dbReference type="Proteomes" id="UP001208186"/>
    </source>
</evidence>
<sequence>MLLTYWRELAGSLPYLVDGQRGVGDARADGDAVDIEMLSVN</sequence>
<keyword evidence="3" id="KW-1185">Reference proteome</keyword>
<evidence type="ECO:0000313" key="4">
    <source>
        <dbReference type="Proteomes" id="UP001209746"/>
    </source>
</evidence>
<proteinExistence type="predicted"/>
<accession>A0AAE3LFC6</accession>
<evidence type="ECO:0000313" key="1">
    <source>
        <dbReference type="EMBL" id="MCU4718509.1"/>
    </source>
</evidence>